<dbReference type="Pfam" id="PF05368">
    <property type="entry name" value="NmrA"/>
    <property type="match status" value="1"/>
</dbReference>
<dbReference type="InterPro" id="IPR045312">
    <property type="entry name" value="PCBER-like"/>
</dbReference>
<dbReference type="Proteomes" id="UP000027265">
    <property type="component" value="Unassembled WGS sequence"/>
</dbReference>
<dbReference type="EMBL" id="KL197717">
    <property type="protein sequence ID" value="KDQ58343.1"/>
    <property type="molecule type" value="Genomic_DNA"/>
</dbReference>
<dbReference type="OrthoDB" id="5283654at2759"/>
<dbReference type="AlphaFoldDB" id="A0A067PU50"/>
<dbReference type="STRING" id="933084.A0A067PU50"/>
<evidence type="ECO:0000313" key="5">
    <source>
        <dbReference type="Proteomes" id="UP000027265"/>
    </source>
</evidence>
<dbReference type="InterPro" id="IPR036291">
    <property type="entry name" value="NAD(P)-bd_dom_sf"/>
</dbReference>
<dbReference type="Gene3D" id="3.90.25.10">
    <property type="entry name" value="UDP-galactose 4-epimerase, domain 1"/>
    <property type="match status" value="1"/>
</dbReference>
<evidence type="ECO:0000256" key="1">
    <source>
        <dbReference type="ARBA" id="ARBA00022857"/>
    </source>
</evidence>
<feature type="domain" description="NmrA-like" evidence="3">
    <location>
        <begin position="9"/>
        <end position="251"/>
    </location>
</feature>
<dbReference type="SUPFAM" id="SSF51735">
    <property type="entry name" value="NAD(P)-binding Rossmann-fold domains"/>
    <property type="match status" value="1"/>
</dbReference>
<dbReference type="HOGENOM" id="CLU_044876_6_1_1"/>
<accession>A0A067PU50</accession>
<dbReference type="InterPro" id="IPR051609">
    <property type="entry name" value="NmrA/Isoflavone_reductase-like"/>
</dbReference>
<organism evidence="4 5">
    <name type="scientific">Jaapia argillacea MUCL 33604</name>
    <dbReference type="NCBI Taxonomy" id="933084"/>
    <lineage>
        <taxon>Eukaryota</taxon>
        <taxon>Fungi</taxon>
        <taxon>Dikarya</taxon>
        <taxon>Basidiomycota</taxon>
        <taxon>Agaricomycotina</taxon>
        <taxon>Agaricomycetes</taxon>
        <taxon>Agaricomycetidae</taxon>
        <taxon>Jaapiales</taxon>
        <taxon>Jaapiaceae</taxon>
        <taxon>Jaapia</taxon>
    </lineage>
</organism>
<proteinExistence type="predicted"/>
<protein>
    <recommendedName>
        <fullName evidence="3">NmrA-like domain-containing protein</fullName>
    </recommendedName>
</protein>
<dbReference type="InParanoid" id="A0A067PU50"/>
<dbReference type="CDD" id="cd05259">
    <property type="entry name" value="PCBER_SDR_a"/>
    <property type="match status" value="1"/>
</dbReference>
<evidence type="ECO:0000313" key="4">
    <source>
        <dbReference type="EMBL" id="KDQ58343.1"/>
    </source>
</evidence>
<sequence length="296" mass="32394">MSDFKTFAVAGAGNIGHYIIEELLKLKHIGTVSSVVVLTRESSAGTPSITELAKQGAKIAPVDYSTPSSLAKALDGIDVVISALGGVASASEGPLIEEAKKAGVKLFVPSDYGIPTDRHTEGPFSRKVAVHKKLKEIDLPYSAFHNGPWSDWTFNPYFGWDIPHKKVTISGDGDALISFTTRKDVARFISHVLTAFPREKLFWRTFRIEGDRRSLNQIAEDYQTKTGVKLEITRVSRADLEAAVQNEPQNIGKVLQLIWDRGEALVGETDQLANVEWPEWNPTSVIDALVAANPQA</sequence>
<dbReference type="InterPro" id="IPR008030">
    <property type="entry name" value="NmrA-like"/>
</dbReference>
<evidence type="ECO:0000259" key="3">
    <source>
        <dbReference type="Pfam" id="PF05368"/>
    </source>
</evidence>
<dbReference type="Gene3D" id="3.40.50.720">
    <property type="entry name" value="NAD(P)-binding Rossmann-like Domain"/>
    <property type="match status" value="1"/>
</dbReference>
<dbReference type="PANTHER" id="PTHR47706:SF9">
    <property type="entry name" value="NMRA-LIKE DOMAIN-CONTAINING PROTEIN-RELATED"/>
    <property type="match status" value="1"/>
</dbReference>
<reference evidence="5" key="1">
    <citation type="journal article" date="2014" name="Proc. Natl. Acad. Sci. U.S.A.">
        <title>Extensive sampling of basidiomycete genomes demonstrates inadequacy of the white-rot/brown-rot paradigm for wood decay fungi.</title>
        <authorList>
            <person name="Riley R."/>
            <person name="Salamov A.A."/>
            <person name="Brown D.W."/>
            <person name="Nagy L.G."/>
            <person name="Floudas D."/>
            <person name="Held B.W."/>
            <person name="Levasseur A."/>
            <person name="Lombard V."/>
            <person name="Morin E."/>
            <person name="Otillar R."/>
            <person name="Lindquist E.A."/>
            <person name="Sun H."/>
            <person name="LaButti K.M."/>
            <person name="Schmutz J."/>
            <person name="Jabbour D."/>
            <person name="Luo H."/>
            <person name="Baker S.E."/>
            <person name="Pisabarro A.G."/>
            <person name="Walton J.D."/>
            <person name="Blanchette R.A."/>
            <person name="Henrissat B."/>
            <person name="Martin F."/>
            <person name="Cullen D."/>
            <person name="Hibbett D.S."/>
            <person name="Grigoriev I.V."/>
        </authorList>
    </citation>
    <scope>NUCLEOTIDE SEQUENCE [LARGE SCALE GENOMIC DNA]</scope>
    <source>
        <strain evidence="5">MUCL 33604</strain>
    </source>
</reference>
<dbReference type="GO" id="GO:0016491">
    <property type="term" value="F:oxidoreductase activity"/>
    <property type="evidence" value="ECO:0007669"/>
    <property type="project" value="UniProtKB-KW"/>
</dbReference>
<keyword evidence="2" id="KW-0560">Oxidoreductase</keyword>
<keyword evidence="5" id="KW-1185">Reference proteome</keyword>
<name>A0A067PU50_9AGAM</name>
<evidence type="ECO:0000256" key="2">
    <source>
        <dbReference type="ARBA" id="ARBA00023002"/>
    </source>
</evidence>
<gene>
    <name evidence="4" type="ORF">JAAARDRAFT_206289</name>
</gene>
<keyword evidence="1" id="KW-0521">NADP</keyword>
<dbReference type="PANTHER" id="PTHR47706">
    <property type="entry name" value="NMRA-LIKE FAMILY PROTEIN"/>
    <property type="match status" value="1"/>
</dbReference>